<keyword evidence="13" id="KW-1185">Reference proteome</keyword>
<keyword evidence="6 8" id="KW-0408">Iron</keyword>
<dbReference type="InterPro" id="IPR044304">
    <property type="entry name" value="NUBPL-like"/>
</dbReference>
<evidence type="ECO:0000256" key="2">
    <source>
        <dbReference type="ARBA" id="ARBA00008205"/>
    </source>
</evidence>
<accession>A0A2N9P8I9</accession>
<comment type="similarity">
    <text evidence="2">In the C-terminal section; belongs to the Mrp/NBP35 ATP-binding proteins family.</text>
</comment>
<keyword evidence="3 8" id="KW-0479">Metal-binding</keyword>
<dbReference type="EMBL" id="OLKH01000066">
    <property type="protein sequence ID" value="SPE76670.1"/>
    <property type="molecule type" value="Genomic_DNA"/>
</dbReference>
<dbReference type="InterPro" id="IPR000808">
    <property type="entry name" value="Mrp-like_CS"/>
</dbReference>
<dbReference type="GO" id="GO:0046872">
    <property type="term" value="F:metal ion binding"/>
    <property type="evidence" value="ECO:0007669"/>
    <property type="project" value="UniProtKB-KW"/>
</dbReference>
<evidence type="ECO:0000256" key="4">
    <source>
        <dbReference type="ARBA" id="ARBA00022741"/>
    </source>
</evidence>
<dbReference type="CDD" id="cd02037">
    <property type="entry name" value="Mrp_NBP35"/>
    <property type="match status" value="1"/>
</dbReference>
<evidence type="ECO:0000313" key="11">
    <source>
        <dbReference type="EMBL" id="SPE76670.1"/>
    </source>
</evidence>
<feature type="binding site" evidence="8">
    <location>
        <begin position="106"/>
        <end position="113"/>
    </location>
    <ligand>
        <name>ATP</name>
        <dbReference type="ChEBI" id="CHEBI:30616"/>
    </ligand>
</feature>
<reference evidence="11" key="1">
    <citation type="submission" date="2018-02" db="EMBL/GenBank/DDBJ databases">
        <authorList>
            <person name="Cohen D.B."/>
            <person name="Kent A.D."/>
        </authorList>
    </citation>
    <scope>NUCLEOTIDE SEQUENCE [LARGE SCALE GENOMIC DNA]</scope>
    <source>
        <strain evidence="11">CIP109753</strain>
    </source>
</reference>
<dbReference type="Gene3D" id="3.40.50.300">
    <property type="entry name" value="P-loop containing nucleotide triphosphate hydrolases"/>
    <property type="match status" value="1"/>
</dbReference>
<feature type="domain" description="MIP18 family-like" evidence="9">
    <location>
        <begin position="6"/>
        <end position="66"/>
    </location>
</feature>
<evidence type="ECO:0000256" key="3">
    <source>
        <dbReference type="ARBA" id="ARBA00022723"/>
    </source>
</evidence>
<name>A0A2N9P8I9_9FLAO</name>
<dbReference type="InterPro" id="IPR027417">
    <property type="entry name" value="P-loop_NTPase"/>
</dbReference>
<dbReference type="InterPro" id="IPR019591">
    <property type="entry name" value="Mrp/NBP35_ATP-bd"/>
</dbReference>
<evidence type="ECO:0000256" key="8">
    <source>
        <dbReference type="HAMAP-Rule" id="MF_02040"/>
    </source>
</evidence>
<dbReference type="SUPFAM" id="SSF117916">
    <property type="entry name" value="Fe-S cluster assembly (FSCA) domain-like"/>
    <property type="match status" value="1"/>
</dbReference>
<evidence type="ECO:0000256" key="7">
    <source>
        <dbReference type="ARBA" id="ARBA00023014"/>
    </source>
</evidence>
<evidence type="ECO:0000313" key="10">
    <source>
        <dbReference type="EMBL" id="RVU90778.1"/>
    </source>
</evidence>
<dbReference type="Pfam" id="PF01883">
    <property type="entry name" value="FeS_assembly_P"/>
    <property type="match status" value="1"/>
</dbReference>
<dbReference type="RefSeq" id="WP_105195577.1">
    <property type="nucleotide sequence ID" value="NZ_OLKH01000066.1"/>
</dbReference>
<dbReference type="GO" id="GO:0051539">
    <property type="term" value="F:4 iron, 4 sulfur cluster binding"/>
    <property type="evidence" value="ECO:0007669"/>
    <property type="project" value="TreeGrafter"/>
</dbReference>
<dbReference type="SUPFAM" id="SSF52540">
    <property type="entry name" value="P-loop containing nucleoside triphosphate hydrolases"/>
    <property type="match status" value="1"/>
</dbReference>
<evidence type="ECO:0000256" key="1">
    <source>
        <dbReference type="ARBA" id="ARBA00007352"/>
    </source>
</evidence>
<dbReference type="InterPro" id="IPR034904">
    <property type="entry name" value="FSCA_dom_sf"/>
</dbReference>
<dbReference type="GO" id="GO:0140663">
    <property type="term" value="F:ATP-dependent FeS chaperone activity"/>
    <property type="evidence" value="ECO:0007669"/>
    <property type="project" value="InterPro"/>
</dbReference>
<evidence type="ECO:0000313" key="13">
    <source>
        <dbReference type="Proteomes" id="UP000288951"/>
    </source>
</evidence>
<evidence type="ECO:0000256" key="5">
    <source>
        <dbReference type="ARBA" id="ARBA00022840"/>
    </source>
</evidence>
<keyword evidence="4 8" id="KW-0547">Nucleotide-binding</keyword>
<evidence type="ECO:0000256" key="6">
    <source>
        <dbReference type="ARBA" id="ARBA00023004"/>
    </source>
</evidence>
<dbReference type="HAMAP" id="MF_02040">
    <property type="entry name" value="Mrp_NBP35"/>
    <property type="match status" value="1"/>
</dbReference>
<dbReference type="FunFam" id="3.40.50.300:FF:001119">
    <property type="entry name" value="Iron-sulfur cluster carrier protein"/>
    <property type="match status" value="1"/>
</dbReference>
<comment type="similarity">
    <text evidence="1">In the N-terminal section; belongs to the MIP18 family.</text>
</comment>
<dbReference type="Pfam" id="PF10609">
    <property type="entry name" value="ParA"/>
    <property type="match status" value="1"/>
</dbReference>
<dbReference type="EMBL" id="RQSM01000003">
    <property type="protein sequence ID" value="RVU90778.1"/>
    <property type="molecule type" value="Genomic_DNA"/>
</dbReference>
<comment type="subunit">
    <text evidence="8">Homodimer.</text>
</comment>
<dbReference type="Proteomes" id="UP000288951">
    <property type="component" value="Unassembled WGS sequence"/>
</dbReference>
<keyword evidence="5 8" id="KW-0067">ATP-binding</keyword>
<protein>
    <recommendedName>
        <fullName evidence="8">Iron-sulfur cluster carrier protein</fullName>
    </recommendedName>
</protein>
<dbReference type="PROSITE" id="PS01215">
    <property type="entry name" value="MRP"/>
    <property type="match status" value="1"/>
</dbReference>
<comment type="similarity">
    <text evidence="8">Belongs to the Mrp/NBP35 ATP-binding proteins family.</text>
</comment>
<dbReference type="GO" id="GO:0016887">
    <property type="term" value="F:ATP hydrolysis activity"/>
    <property type="evidence" value="ECO:0007669"/>
    <property type="project" value="UniProtKB-UniRule"/>
</dbReference>
<evidence type="ECO:0000259" key="9">
    <source>
        <dbReference type="Pfam" id="PF01883"/>
    </source>
</evidence>
<dbReference type="PANTHER" id="PTHR42961:SF2">
    <property type="entry name" value="IRON-SULFUR PROTEIN NUBPL"/>
    <property type="match status" value="1"/>
</dbReference>
<dbReference type="GO" id="GO:0005524">
    <property type="term" value="F:ATP binding"/>
    <property type="evidence" value="ECO:0007669"/>
    <property type="project" value="UniProtKB-UniRule"/>
</dbReference>
<dbReference type="InterPro" id="IPR033756">
    <property type="entry name" value="YlxH/NBP35"/>
</dbReference>
<organism evidence="11 12">
    <name type="scientific">Flavobacterium columnare</name>
    <dbReference type="NCBI Taxonomy" id="996"/>
    <lineage>
        <taxon>Bacteria</taxon>
        <taxon>Pseudomonadati</taxon>
        <taxon>Bacteroidota</taxon>
        <taxon>Flavobacteriia</taxon>
        <taxon>Flavobacteriales</taxon>
        <taxon>Flavobacteriaceae</taxon>
        <taxon>Flavobacterium</taxon>
    </lineage>
</organism>
<dbReference type="InterPro" id="IPR002744">
    <property type="entry name" value="MIP18-like"/>
</dbReference>
<keyword evidence="8" id="KW-0378">Hydrolase</keyword>
<reference evidence="10" key="2">
    <citation type="submission" date="2018-12" db="EMBL/GenBank/DDBJ databases">
        <title>Draft genome sequence of Flaovobacterium columnare ARS1 isolated from channel catfish in Alabama.</title>
        <authorList>
            <person name="Cai W."/>
            <person name="Arias C."/>
        </authorList>
    </citation>
    <scope>NUCLEOTIDE SEQUENCE [LARGE SCALE GENOMIC DNA]</scope>
    <source>
        <strain evidence="10">ARS1</strain>
    </source>
</reference>
<sequence>MKLDRKEILKALESISIAGEGKNMVESGAVTNVLTFGDEVIVDVTLATPAMHIKKRTEDDIRRLIHQTFSPEITVKVNVKVEVPEKNEIKGKTIPGISNIIAVASGKGGVGKSTVTANLAVTLGKMGFKVGVLDADVYGPSMPIMFDVENEKPISVEIEGKSKMKPIESYEIKLLSIGFFTAPSQAVIWRGPMAAKALNQMIFDAAWGELDFLLIDLPPGTGDIHLSIMQSLPITGAVVVSTPQAVALADAKKGVSMFLSESIHVPVLGIIENMAYFTPEELPNNKYYIFGKEGAKNLAEDLQVPFLGEVPIVQSIREAGDYGRPVALQTASPLEKIFEEIARNVVAETVKRNEDLPPTEAIKITTMAGCSATKK</sequence>
<evidence type="ECO:0000313" key="12">
    <source>
        <dbReference type="Proteomes" id="UP000238180"/>
    </source>
</evidence>
<proteinExistence type="inferred from homology"/>
<dbReference type="PANTHER" id="PTHR42961">
    <property type="entry name" value="IRON-SULFUR PROTEIN NUBPL"/>
    <property type="match status" value="1"/>
</dbReference>
<gene>
    <name evidence="11" type="primary">minD</name>
    <name evidence="10" type="ORF">EH230_07640</name>
    <name evidence="11" type="ORF">FLACOL_00656</name>
</gene>
<dbReference type="AlphaFoldDB" id="A0A2N9P8I9"/>
<dbReference type="OrthoDB" id="9809679at2"/>
<comment type="function">
    <text evidence="8">Binds and transfers iron-sulfur (Fe-S) clusters to target apoproteins. Can hydrolyze ATP.</text>
</comment>
<dbReference type="GO" id="GO:0016226">
    <property type="term" value="P:iron-sulfur cluster assembly"/>
    <property type="evidence" value="ECO:0007669"/>
    <property type="project" value="InterPro"/>
</dbReference>
<dbReference type="Proteomes" id="UP000238180">
    <property type="component" value="Unassembled WGS sequence"/>
</dbReference>
<keyword evidence="7 8" id="KW-0411">Iron-sulfur</keyword>